<dbReference type="SUPFAM" id="SSF46689">
    <property type="entry name" value="Homeodomain-like"/>
    <property type="match status" value="1"/>
</dbReference>
<dbReference type="RefSeq" id="WP_264384644.1">
    <property type="nucleotide sequence ID" value="NZ_CP074352.1"/>
</dbReference>
<dbReference type="Pfam" id="PF00440">
    <property type="entry name" value="TetR_N"/>
    <property type="match status" value="1"/>
</dbReference>
<feature type="domain" description="HTH tetR-type" evidence="3">
    <location>
        <begin position="18"/>
        <end position="78"/>
    </location>
</feature>
<sequence>MKNTTLPDAPATGRLSRAARRAQMLDIALEIIREEGADRLTLGYLAARAGVSKPVAYEHFGTRSGLLTAMYRALDEQHSVVLRDALSKAPKSLQATADVLASAWVHCSADSSGEWHAIGSALGGSEEMVAVHKELIEEYVRLFAATLKPWSTLADDELYRRCAGLIGAGDALSMLMINGQCSEQDAAQSFSALIQGGVGAG</sequence>
<feature type="DNA-binding region" description="H-T-H motif" evidence="2">
    <location>
        <begin position="41"/>
        <end position="60"/>
    </location>
</feature>
<name>A0ABY6JBM8_9ENTR</name>
<evidence type="ECO:0000256" key="2">
    <source>
        <dbReference type="PROSITE-ProRule" id="PRU00335"/>
    </source>
</evidence>
<dbReference type="PANTHER" id="PTHR30055">
    <property type="entry name" value="HTH-TYPE TRANSCRIPTIONAL REGULATOR RUTR"/>
    <property type="match status" value="1"/>
</dbReference>
<dbReference type="Proteomes" id="UP001156318">
    <property type="component" value="Chromosome"/>
</dbReference>
<dbReference type="PROSITE" id="PS50977">
    <property type="entry name" value="HTH_TETR_2"/>
    <property type="match status" value="1"/>
</dbReference>
<dbReference type="InterPro" id="IPR009057">
    <property type="entry name" value="Homeodomain-like_sf"/>
</dbReference>
<reference evidence="4 5" key="1">
    <citation type="submission" date="2021-05" db="EMBL/GenBank/DDBJ databases">
        <title>Isolation, identification, and the growth promoting effects of Pantoea dispersa strain YSD J2 from the aboveground leaves of Cyperus esculentus L.Var. Sativus.</title>
        <authorList>
            <person name="Wang S."/>
            <person name="Tang X.M."/>
            <person name="Huang Y.N."/>
        </authorList>
    </citation>
    <scope>NUCLEOTIDE SEQUENCE [LARGE SCALE GENOMIC DNA]</scope>
    <source>
        <strain evidence="5">YSD YN2</strain>
    </source>
</reference>
<dbReference type="InterPro" id="IPR001647">
    <property type="entry name" value="HTH_TetR"/>
</dbReference>
<proteinExistence type="predicted"/>
<keyword evidence="5" id="KW-1185">Reference proteome</keyword>
<organism evidence="4 5">
    <name type="scientific">Siccibacter colletis</name>
    <dbReference type="NCBI Taxonomy" id="1505757"/>
    <lineage>
        <taxon>Bacteria</taxon>
        <taxon>Pseudomonadati</taxon>
        <taxon>Pseudomonadota</taxon>
        <taxon>Gammaproteobacteria</taxon>
        <taxon>Enterobacterales</taxon>
        <taxon>Enterobacteriaceae</taxon>
        <taxon>Siccibacter</taxon>
    </lineage>
</organism>
<dbReference type="PRINTS" id="PR00455">
    <property type="entry name" value="HTHTETR"/>
</dbReference>
<evidence type="ECO:0000256" key="1">
    <source>
        <dbReference type="ARBA" id="ARBA00023125"/>
    </source>
</evidence>
<dbReference type="PANTHER" id="PTHR30055:SF223">
    <property type="entry name" value="HTH-TYPE TRANSCRIPTIONAL REGULATOR UIDR"/>
    <property type="match status" value="1"/>
</dbReference>
<dbReference type="Gene3D" id="1.10.357.10">
    <property type="entry name" value="Tetracycline Repressor, domain 2"/>
    <property type="match status" value="1"/>
</dbReference>
<evidence type="ECO:0000313" key="4">
    <source>
        <dbReference type="EMBL" id="UYU31144.1"/>
    </source>
</evidence>
<protein>
    <submittedName>
        <fullName evidence="4">TetR/AcrR family transcriptional regulator</fullName>
    </submittedName>
</protein>
<keyword evidence="1 2" id="KW-0238">DNA-binding</keyword>
<dbReference type="EMBL" id="CP074352">
    <property type="protein sequence ID" value="UYU31144.1"/>
    <property type="molecule type" value="Genomic_DNA"/>
</dbReference>
<evidence type="ECO:0000313" key="5">
    <source>
        <dbReference type="Proteomes" id="UP001156318"/>
    </source>
</evidence>
<accession>A0ABY6JBM8</accession>
<dbReference type="InterPro" id="IPR050109">
    <property type="entry name" value="HTH-type_TetR-like_transc_reg"/>
</dbReference>
<gene>
    <name evidence="4" type="ORF">KFZ77_15030</name>
</gene>
<evidence type="ECO:0000259" key="3">
    <source>
        <dbReference type="PROSITE" id="PS50977"/>
    </source>
</evidence>